<dbReference type="KEGG" id="mwe:WEN_00830"/>
<keyword evidence="2" id="KW-0808">Transferase</keyword>
<proteinExistence type="predicted"/>
<sequence>MAQYLYAGILTDTNHLKAHISPSTFYYLWKLLSKGIKRKAINELISENSLNKKLFDQEVVRNIKVTPNGLAFSIVSAKLLKKYSIKDYVSAISNLENIAGIEIWVIFIQDKLLKKWKCSLRSKKLQIDKIATQFGGGGHKLIASTLFKSRREFWPLLLVLDNYLVKYGFSGCSDYGQLGVSKLLSWYKWWKGFRES</sequence>
<dbReference type="PATRIC" id="fig|1197325.3.peg.182"/>
<dbReference type="STRING" id="1197325.WEN_00830"/>
<dbReference type="SUPFAM" id="SSF64182">
    <property type="entry name" value="DHH phosphoesterases"/>
    <property type="match status" value="1"/>
</dbReference>
<dbReference type="PANTHER" id="PTHR47618:SF1">
    <property type="entry name" value="BIFUNCTIONAL OLIGORIBONUCLEASE AND PAP PHOSPHATASE NRNA"/>
    <property type="match status" value="1"/>
</dbReference>
<dbReference type="Proteomes" id="UP000009005">
    <property type="component" value="Chromosome"/>
</dbReference>
<dbReference type="InterPro" id="IPR038763">
    <property type="entry name" value="DHH_sf"/>
</dbReference>
<evidence type="ECO:0000259" key="1">
    <source>
        <dbReference type="Pfam" id="PF02272"/>
    </source>
</evidence>
<feature type="domain" description="DHHA1" evidence="1">
    <location>
        <begin position="89"/>
        <end position="145"/>
    </location>
</feature>
<dbReference type="InterPro" id="IPR003156">
    <property type="entry name" value="DHHA1_dom"/>
</dbReference>
<dbReference type="EMBL" id="CP003703">
    <property type="protein sequence ID" value="AFN64969.1"/>
    <property type="molecule type" value="Genomic_DNA"/>
</dbReference>
<reference evidence="2 3" key="1">
    <citation type="journal article" date="2012" name="J. Bacteriol.">
        <title>Complete genome sequence of Mycoplasma wenyonii strain Massachusetts.</title>
        <authorList>
            <person name="Dos Santos A.P."/>
            <person name="Guimaraes A.M."/>
            <person name="do Nascimento N.C."/>
            <person name="Sanmiguel P.J."/>
            <person name="Messick J.B."/>
        </authorList>
    </citation>
    <scope>NUCLEOTIDE SEQUENCE [LARGE SCALE GENOMIC DNA]</scope>
    <source>
        <strain evidence="2 3">Massachusetts</strain>
    </source>
</reference>
<name>I6YL42_MYCWM</name>
<dbReference type="Pfam" id="PF02272">
    <property type="entry name" value="DHHA1"/>
    <property type="match status" value="1"/>
</dbReference>
<dbReference type="Gene3D" id="3.90.1640.10">
    <property type="entry name" value="inorganic pyrophosphatase (n-terminal core)"/>
    <property type="match status" value="1"/>
</dbReference>
<accession>I6YL42</accession>
<dbReference type="PANTHER" id="PTHR47618">
    <property type="entry name" value="BIFUNCTIONAL OLIGORIBONUCLEASE AND PAP PHOSPHATASE NRNA"/>
    <property type="match status" value="1"/>
</dbReference>
<dbReference type="Gene3D" id="3.10.310.30">
    <property type="match status" value="1"/>
</dbReference>
<gene>
    <name evidence="2" type="ordered locus">WEN_00830</name>
</gene>
<organism evidence="2 3">
    <name type="scientific">Mycoplasma wenyonii (strain Massachusetts)</name>
    <name type="common">Eperythrozoon wenyonii</name>
    <dbReference type="NCBI Taxonomy" id="1197325"/>
    <lineage>
        <taxon>Bacteria</taxon>
        <taxon>Bacillati</taxon>
        <taxon>Mycoplasmatota</taxon>
        <taxon>Mollicutes</taxon>
        <taxon>Mycoplasmataceae</taxon>
        <taxon>Mycoplasma</taxon>
    </lineage>
</organism>
<keyword evidence="3" id="KW-1185">Reference proteome</keyword>
<evidence type="ECO:0000313" key="3">
    <source>
        <dbReference type="Proteomes" id="UP000009005"/>
    </source>
</evidence>
<dbReference type="InterPro" id="IPR051319">
    <property type="entry name" value="Oligoribo/pAp-PDE_c-di-AMP_PDE"/>
</dbReference>
<evidence type="ECO:0000313" key="2">
    <source>
        <dbReference type="EMBL" id="AFN64969.1"/>
    </source>
</evidence>
<dbReference type="HOGENOM" id="CLU_1203766_0_0_14"/>
<dbReference type="GO" id="GO:0003676">
    <property type="term" value="F:nucleic acid binding"/>
    <property type="evidence" value="ECO:0007669"/>
    <property type="project" value="InterPro"/>
</dbReference>
<protein>
    <submittedName>
        <fullName evidence="2">tRNA-nucleotidyltransferase/poly(A) polymerase family protein</fullName>
    </submittedName>
</protein>
<dbReference type="AlphaFoldDB" id="I6YL42"/>
<dbReference type="GO" id="GO:0016740">
    <property type="term" value="F:transferase activity"/>
    <property type="evidence" value="ECO:0007669"/>
    <property type="project" value="UniProtKB-KW"/>
</dbReference>